<keyword evidence="2" id="KW-0472">Membrane</keyword>
<keyword evidence="2" id="KW-0812">Transmembrane</keyword>
<reference evidence="4" key="1">
    <citation type="submission" date="2015-03" db="EMBL/GenBank/DDBJ databases">
        <title>Wuchereria bancrofti Genome Sequencing Papua New Guinea Strain.</title>
        <authorList>
            <person name="Small S.T."/>
            <person name="Serre D."/>
            <person name="Zimmerman P.A."/>
        </authorList>
    </citation>
    <scope>NUCLEOTIDE SEQUENCE [LARGE SCALE GENOMIC DNA]</scope>
    <source>
        <strain evidence="4">pt0022</strain>
    </source>
</reference>
<evidence type="ECO:0000256" key="1">
    <source>
        <dbReference type="SAM" id="Coils"/>
    </source>
</evidence>
<feature type="transmembrane region" description="Helical" evidence="2">
    <location>
        <begin position="348"/>
        <end position="367"/>
    </location>
</feature>
<feature type="coiled-coil region" evidence="1">
    <location>
        <begin position="83"/>
        <end position="117"/>
    </location>
</feature>
<name>A0AAF5RTR9_WUCBA</name>
<evidence type="ECO:0000256" key="2">
    <source>
        <dbReference type="SAM" id="Phobius"/>
    </source>
</evidence>
<dbReference type="Proteomes" id="UP000093561">
    <property type="component" value="Unassembled WGS sequence"/>
</dbReference>
<accession>A0AAF5RTR9</accession>
<sequence length="380" mass="43892">MTIIVSFLIFYTSREAACLAPCITNHILLYRVIHPSFPFLKKNRKMEDQLERENSQVFDVEDGGGSSSTKTNSATLECLSEILEHRESTIEDLRQTVATLKHNIAEQRDEIIRLKSLNSNTHKPQNSPISLPLELIKMIFYLCDALRRCHISVTNSPAVGIIRTTKAIPMLYNFRLVYTLSDFLTLPNLRMLYIRATLILADVLPVDKICTQIENLRICIHRVRIRQLLIICRALATTLRRLELLLTVIVLEGAATAENRSAVVIEVAETMTNVEHLSHLRLHKLFLNDNTHCCSNYPLLLIFRRFFFQFTFLTTSPHKHRNFHISVSHGNELFFSLSLHLLCSLFQFPLKFFVIYLSILSAINYELRKIHTNSMRIKNL</sequence>
<keyword evidence="1" id="KW-0175">Coiled coil</keyword>
<protein>
    <submittedName>
        <fullName evidence="5">Uncharacterized protein</fullName>
    </submittedName>
</protein>
<evidence type="ECO:0000256" key="3">
    <source>
        <dbReference type="SAM" id="SignalP"/>
    </source>
</evidence>
<evidence type="ECO:0000313" key="4">
    <source>
        <dbReference type="Proteomes" id="UP000093561"/>
    </source>
</evidence>
<evidence type="ECO:0000313" key="5">
    <source>
        <dbReference type="WBParaSite" id="mrna-Wban_01835"/>
    </source>
</evidence>
<reference evidence="4" key="2">
    <citation type="journal article" date="2016" name="Mol. Ecol.">
        <title>Population genomics of the filarial nematode parasite Wuchereria bancrofti from mosquitoes.</title>
        <authorList>
            <person name="Small S.T."/>
            <person name="Reimer L.J."/>
            <person name="Tisch D.J."/>
            <person name="King C.L."/>
            <person name="Christensen B.M."/>
            <person name="Siba P.M."/>
            <person name="Kazura J.W."/>
            <person name="Serre D."/>
            <person name="Zimmerman P.A."/>
        </authorList>
    </citation>
    <scope>NUCLEOTIDE SEQUENCE</scope>
    <source>
        <strain evidence="4">pt0022</strain>
    </source>
</reference>
<feature type="chain" id="PRO_5042080097" evidence="3">
    <location>
        <begin position="17"/>
        <end position="380"/>
    </location>
</feature>
<dbReference type="AlphaFoldDB" id="A0AAF5RTR9"/>
<keyword evidence="3" id="KW-0732">Signal</keyword>
<reference evidence="5" key="3">
    <citation type="submission" date="2024-02" db="UniProtKB">
        <authorList>
            <consortium name="WormBaseParasite"/>
        </authorList>
    </citation>
    <scope>IDENTIFICATION</scope>
    <source>
        <strain evidence="5">pt0022</strain>
    </source>
</reference>
<feature type="signal peptide" evidence="3">
    <location>
        <begin position="1"/>
        <end position="16"/>
    </location>
</feature>
<proteinExistence type="predicted"/>
<keyword evidence="2" id="KW-1133">Transmembrane helix</keyword>
<organism evidence="4 5">
    <name type="scientific">Wuchereria bancrofti</name>
    <dbReference type="NCBI Taxonomy" id="6293"/>
    <lineage>
        <taxon>Eukaryota</taxon>
        <taxon>Metazoa</taxon>
        <taxon>Ecdysozoa</taxon>
        <taxon>Nematoda</taxon>
        <taxon>Chromadorea</taxon>
        <taxon>Rhabditida</taxon>
        <taxon>Spirurina</taxon>
        <taxon>Spiruromorpha</taxon>
        <taxon>Filarioidea</taxon>
        <taxon>Onchocercidae</taxon>
        <taxon>Wuchereria</taxon>
    </lineage>
</organism>
<dbReference type="WBParaSite" id="mrna-Wban_01835">
    <property type="protein sequence ID" value="mrna-Wban_01835"/>
    <property type="gene ID" value="Wban_01835"/>
</dbReference>